<reference evidence="1" key="1">
    <citation type="submission" date="2020-02" db="EMBL/GenBank/DDBJ databases">
        <authorList>
            <person name="Meier V. D."/>
        </authorList>
    </citation>
    <scope>NUCLEOTIDE SEQUENCE</scope>
    <source>
        <strain evidence="1">AVDCRST_MAG79</strain>
    </source>
</reference>
<evidence type="ECO:0000313" key="1">
    <source>
        <dbReference type="EMBL" id="CAA9521850.1"/>
    </source>
</evidence>
<name>A0A6J4TG86_9ACTN</name>
<organism evidence="1">
    <name type="scientific">uncultured Thermoleophilia bacterium</name>
    <dbReference type="NCBI Taxonomy" id="1497501"/>
    <lineage>
        <taxon>Bacteria</taxon>
        <taxon>Bacillati</taxon>
        <taxon>Actinomycetota</taxon>
        <taxon>Thermoleophilia</taxon>
        <taxon>environmental samples</taxon>
    </lineage>
</organism>
<protein>
    <submittedName>
        <fullName evidence="1">Uncharacterized protein</fullName>
    </submittedName>
</protein>
<gene>
    <name evidence="1" type="ORF">AVDCRST_MAG79-247</name>
</gene>
<dbReference type="AlphaFoldDB" id="A0A6J4TG86"/>
<dbReference type="EMBL" id="CADCWC010000043">
    <property type="protein sequence ID" value="CAA9521850.1"/>
    <property type="molecule type" value="Genomic_DNA"/>
</dbReference>
<sequence length="65" mass="7299">ARVQVTVTNRRERTIKRFAAKQVAANRTQRLTLSPKGLERGDYRVKIGVTKDGRTTTSTLTANKL</sequence>
<proteinExistence type="predicted"/>
<feature type="non-terminal residue" evidence="1">
    <location>
        <position position="1"/>
    </location>
</feature>
<accession>A0A6J4TG86</accession>